<evidence type="ECO:0000259" key="2">
    <source>
        <dbReference type="PROSITE" id="PS50110"/>
    </source>
</evidence>
<dbReference type="InterPro" id="IPR001789">
    <property type="entry name" value="Sig_transdc_resp-reg_receiver"/>
</dbReference>
<feature type="domain" description="OmpR/PhoB-type" evidence="3">
    <location>
        <begin position="130"/>
        <end position="229"/>
    </location>
</feature>
<keyword evidence="1" id="KW-0238">DNA-binding</keyword>
<dbReference type="SMART" id="SM00448">
    <property type="entry name" value="REC"/>
    <property type="match status" value="1"/>
</dbReference>
<dbReference type="Pfam" id="PF00486">
    <property type="entry name" value="Trans_reg_C"/>
    <property type="match status" value="1"/>
</dbReference>
<dbReference type="InterPro" id="IPR011006">
    <property type="entry name" value="CheY-like_superfamily"/>
</dbReference>
<reference evidence="4" key="1">
    <citation type="submission" date="2020-09" db="EMBL/GenBank/DDBJ databases">
        <title>A new high-throughput screening method to detect antimicrobial volatiles from metagenomic clone libraries.</title>
        <authorList>
            <person name="Stocker F."/>
            <person name="Obermeier M."/>
            <person name="Resch K."/>
            <person name="Berg G."/>
            <person name="Mueller Bogota C.A."/>
        </authorList>
    </citation>
    <scope>NUCLEOTIDE SEQUENCE</scope>
</reference>
<dbReference type="InterPro" id="IPR036388">
    <property type="entry name" value="WH-like_DNA-bd_sf"/>
</dbReference>
<dbReference type="PANTHER" id="PTHR48111">
    <property type="entry name" value="REGULATOR OF RPOS"/>
    <property type="match status" value="1"/>
</dbReference>
<proteinExistence type="predicted"/>
<evidence type="ECO:0000313" key="4">
    <source>
        <dbReference type="EMBL" id="QOL00280.1"/>
    </source>
</evidence>
<dbReference type="Pfam" id="PF00072">
    <property type="entry name" value="Response_reg"/>
    <property type="match status" value="1"/>
</dbReference>
<dbReference type="InterPro" id="IPR039420">
    <property type="entry name" value="WalR-like"/>
</dbReference>
<dbReference type="EMBL" id="MW000465">
    <property type="protein sequence ID" value="QOL00280.1"/>
    <property type="molecule type" value="Genomic_DNA"/>
</dbReference>
<dbReference type="SMART" id="SM00862">
    <property type="entry name" value="Trans_reg_C"/>
    <property type="match status" value="1"/>
</dbReference>
<dbReference type="GO" id="GO:0000976">
    <property type="term" value="F:transcription cis-regulatory region binding"/>
    <property type="evidence" value="ECO:0007669"/>
    <property type="project" value="TreeGrafter"/>
</dbReference>
<name>A0A7L9QBS3_9ZZZZ</name>
<dbReference type="CDD" id="cd00383">
    <property type="entry name" value="trans_reg_C"/>
    <property type="match status" value="1"/>
</dbReference>
<evidence type="ECO:0000259" key="3">
    <source>
        <dbReference type="PROSITE" id="PS51755"/>
    </source>
</evidence>
<feature type="domain" description="Response regulatory" evidence="2">
    <location>
        <begin position="7"/>
        <end position="120"/>
    </location>
</feature>
<dbReference type="PROSITE" id="PS50110">
    <property type="entry name" value="RESPONSE_REGULATORY"/>
    <property type="match status" value="1"/>
</dbReference>
<dbReference type="GO" id="GO:0000156">
    <property type="term" value="F:phosphorelay response regulator activity"/>
    <property type="evidence" value="ECO:0007669"/>
    <property type="project" value="TreeGrafter"/>
</dbReference>
<dbReference type="GO" id="GO:0006355">
    <property type="term" value="P:regulation of DNA-templated transcription"/>
    <property type="evidence" value="ECO:0007669"/>
    <property type="project" value="InterPro"/>
</dbReference>
<gene>
    <name evidence="4" type="primary">kdpE</name>
</gene>
<accession>A0A7L9QBS3</accession>
<dbReference type="GO" id="GO:0032993">
    <property type="term" value="C:protein-DNA complex"/>
    <property type="evidence" value="ECO:0007669"/>
    <property type="project" value="TreeGrafter"/>
</dbReference>
<dbReference type="SUPFAM" id="SSF52172">
    <property type="entry name" value="CheY-like"/>
    <property type="match status" value="1"/>
</dbReference>
<dbReference type="PROSITE" id="PS51755">
    <property type="entry name" value="OMPR_PHOB"/>
    <property type="match status" value="1"/>
</dbReference>
<sequence length="233" mass="25851">MTDAMHVVLLVEDDEALRNVLRVLFEANGFRVVAAGTAAQGEHDARLHRPDVILVDLGLPDRDGINVITAVRAWSPVPIIVLSARVGEGQRVLAFDRGADDYVVKPFSAPELLARVRALLRRHVRGELPMAVLRLGDVTVDLGRRIVSRSDGREVRLTPLEHRILETLARHGGGIVTHSVLLKEVWGPGRDDSRALRVYIGTLRRKLESEPSRPKYIVTEPNIGYRLVVEPEG</sequence>
<dbReference type="PANTHER" id="PTHR48111:SF50">
    <property type="entry name" value="KDP OPERON TRANSCRIPTIONAL REGULATORY PROTEIN KDPE"/>
    <property type="match status" value="1"/>
</dbReference>
<protein>
    <submittedName>
        <fullName evidence="4">KDP operon transcriptional regulatory protein KdpE</fullName>
    </submittedName>
</protein>
<dbReference type="Gene3D" id="6.10.250.690">
    <property type="match status" value="1"/>
</dbReference>
<dbReference type="Gene3D" id="3.40.50.2300">
    <property type="match status" value="1"/>
</dbReference>
<dbReference type="AlphaFoldDB" id="A0A7L9QBS3"/>
<organism evidence="4">
    <name type="scientific">uncultured organism</name>
    <dbReference type="NCBI Taxonomy" id="155900"/>
    <lineage>
        <taxon>unclassified sequences</taxon>
        <taxon>environmental samples</taxon>
    </lineage>
</organism>
<dbReference type="Gene3D" id="1.10.10.10">
    <property type="entry name" value="Winged helix-like DNA-binding domain superfamily/Winged helix DNA-binding domain"/>
    <property type="match status" value="1"/>
</dbReference>
<evidence type="ECO:0000256" key="1">
    <source>
        <dbReference type="ARBA" id="ARBA00023125"/>
    </source>
</evidence>
<dbReference type="InterPro" id="IPR001867">
    <property type="entry name" value="OmpR/PhoB-type_DNA-bd"/>
</dbReference>